<organism evidence="3 4">
    <name type="scientific">Bacillus benzoevorans</name>
    <dbReference type="NCBI Taxonomy" id="1456"/>
    <lineage>
        <taxon>Bacteria</taxon>
        <taxon>Bacillati</taxon>
        <taxon>Bacillota</taxon>
        <taxon>Bacilli</taxon>
        <taxon>Bacillales</taxon>
        <taxon>Bacillaceae</taxon>
        <taxon>Bacillus</taxon>
    </lineage>
</organism>
<evidence type="ECO:0000313" key="4">
    <source>
        <dbReference type="Proteomes" id="UP000531594"/>
    </source>
</evidence>
<evidence type="ECO:0000256" key="2">
    <source>
        <dbReference type="SAM" id="Phobius"/>
    </source>
</evidence>
<dbReference type="RefSeq" id="WP_377802142.1">
    <property type="nucleotide sequence ID" value="NZ_JBHLZA010000030.1"/>
</dbReference>
<dbReference type="EMBL" id="JACHGK010000008">
    <property type="protein sequence ID" value="MBB6445860.1"/>
    <property type="molecule type" value="Genomic_DNA"/>
</dbReference>
<feature type="transmembrane region" description="Helical" evidence="2">
    <location>
        <begin position="46"/>
        <end position="64"/>
    </location>
</feature>
<gene>
    <name evidence="3" type="ORF">HNR53_002509</name>
</gene>
<feature type="transmembrane region" description="Helical" evidence="2">
    <location>
        <begin position="24"/>
        <end position="40"/>
    </location>
</feature>
<feature type="region of interest" description="Disordered" evidence="1">
    <location>
        <begin position="246"/>
        <end position="266"/>
    </location>
</feature>
<comment type="caution">
    <text evidence="3">The sequence shown here is derived from an EMBL/GenBank/DDBJ whole genome shotgun (WGS) entry which is preliminary data.</text>
</comment>
<keyword evidence="2" id="KW-0472">Membrane</keyword>
<keyword evidence="2" id="KW-0812">Transmembrane</keyword>
<accession>A0A7X0HS31</accession>
<proteinExistence type="predicted"/>
<keyword evidence="4" id="KW-1185">Reference proteome</keyword>
<evidence type="ECO:0000256" key="1">
    <source>
        <dbReference type="SAM" id="MobiDB-lite"/>
    </source>
</evidence>
<reference evidence="3 4" key="1">
    <citation type="submission" date="2020-08" db="EMBL/GenBank/DDBJ databases">
        <title>Genomic Encyclopedia of Type Strains, Phase IV (KMG-IV): sequencing the most valuable type-strain genomes for metagenomic binning, comparative biology and taxonomic classification.</title>
        <authorList>
            <person name="Goeker M."/>
        </authorList>
    </citation>
    <scope>NUCLEOTIDE SEQUENCE [LARGE SCALE GENOMIC DNA]</scope>
    <source>
        <strain evidence="3 4">DSM 5391</strain>
    </source>
</reference>
<sequence>MISLIILIPIIYFLPLNLTKKGKITVIAVSFLIAIAGLLTKVFMQLWQSILLLIGLILLLSMILTKKFSPVLFSAANGSANEIESDDHEKDTKTANFTKMESIPVMPSYGMNENADMRNESLELEKPEDKTIVWQKNEDYKINELEELHAFENNADKEKEVIFPNDDALFSPSLQSAAFIENKETPPLSHLEWEEIEELAPIALEEQPEAEKEEMVVNGDLSYLSELEEFMLESQAEVAASSEIFAEPETETDTEFEPETGVQSDDTADIETLLNSQLEEETEHDNDSRTEAALEEDMEQVSTAGYPDLTDLSDEDLQVVYNEEVEPEETMNEAPVVEAAPENIIEDVQHPVQGAEGDGSGAVYEDTIDEMKLQEIQVTPFAEQQNPMEALAEIQEAAAETEVFPEEHPALSENNGRTIEHREVFETLLLQAEIAKKMQNKEQFEQIVESFLTYDESDNERYKMLKNLLKDYIKIMK</sequence>
<dbReference type="Proteomes" id="UP000531594">
    <property type="component" value="Unassembled WGS sequence"/>
</dbReference>
<protein>
    <submittedName>
        <fullName evidence="3">Uncharacterized protein</fullName>
    </submittedName>
</protein>
<feature type="compositionally biased region" description="Acidic residues" evidence="1">
    <location>
        <begin position="246"/>
        <end position="258"/>
    </location>
</feature>
<evidence type="ECO:0000313" key="3">
    <source>
        <dbReference type="EMBL" id="MBB6445860.1"/>
    </source>
</evidence>
<dbReference type="AlphaFoldDB" id="A0A7X0HS31"/>
<keyword evidence="2" id="KW-1133">Transmembrane helix</keyword>
<name>A0A7X0HS31_9BACI</name>